<dbReference type="PANTHER" id="PTHR33495:SF2">
    <property type="entry name" value="ANTI-SIGMA FACTOR ANTAGONIST TM_1081-RELATED"/>
    <property type="match status" value="1"/>
</dbReference>
<gene>
    <name evidence="4" type="ORF">J2S43_003817</name>
</gene>
<protein>
    <recommendedName>
        <fullName evidence="2">Anti-sigma factor antagonist</fullName>
    </recommendedName>
</protein>
<accession>A0ABT9MV37</accession>
<keyword evidence="5" id="KW-1185">Reference proteome</keyword>
<dbReference type="InterPro" id="IPR002645">
    <property type="entry name" value="STAS_dom"/>
</dbReference>
<name>A0ABT9MV37_9ACTN</name>
<evidence type="ECO:0000256" key="2">
    <source>
        <dbReference type="RuleBase" id="RU003749"/>
    </source>
</evidence>
<feature type="domain" description="STAS" evidence="3">
    <location>
        <begin position="19"/>
        <end position="120"/>
    </location>
</feature>
<dbReference type="Pfam" id="PF13466">
    <property type="entry name" value="STAS_2"/>
    <property type="match status" value="1"/>
</dbReference>
<dbReference type="InterPro" id="IPR003658">
    <property type="entry name" value="Anti-sigma_ant"/>
</dbReference>
<dbReference type="Proteomes" id="UP001240984">
    <property type="component" value="Unassembled WGS sequence"/>
</dbReference>
<evidence type="ECO:0000313" key="5">
    <source>
        <dbReference type="Proteomes" id="UP001240984"/>
    </source>
</evidence>
<dbReference type="InterPro" id="IPR036513">
    <property type="entry name" value="STAS_dom_sf"/>
</dbReference>
<reference evidence="4 5" key="1">
    <citation type="submission" date="2023-07" db="EMBL/GenBank/DDBJ databases">
        <title>Sequencing the genomes of 1000 actinobacteria strains.</title>
        <authorList>
            <person name="Klenk H.-P."/>
        </authorList>
    </citation>
    <scope>NUCLEOTIDE SEQUENCE [LARGE SCALE GENOMIC DNA]</scope>
    <source>
        <strain evidence="4 5">DSM 44710</strain>
    </source>
</reference>
<dbReference type="RefSeq" id="WP_306831004.1">
    <property type="nucleotide sequence ID" value="NZ_JAUSRA010000001.1"/>
</dbReference>
<dbReference type="EMBL" id="JAUSRA010000001">
    <property type="protein sequence ID" value="MDP9795305.1"/>
    <property type="molecule type" value="Genomic_DNA"/>
</dbReference>
<comment type="caution">
    <text evidence="4">The sequence shown here is derived from an EMBL/GenBank/DDBJ whole genome shotgun (WGS) entry which is preliminary data.</text>
</comment>
<dbReference type="PROSITE" id="PS50801">
    <property type="entry name" value="STAS"/>
    <property type="match status" value="1"/>
</dbReference>
<dbReference type="NCBIfam" id="TIGR00377">
    <property type="entry name" value="ant_ant_sig"/>
    <property type="match status" value="1"/>
</dbReference>
<dbReference type="PANTHER" id="PTHR33495">
    <property type="entry name" value="ANTI-SIGMA FACTOR ANTAGONIST TM_1081-RELATED-RELATED"/>
    <property type="match status" value="1"/>
</dbReference>
<comment type="similarity">
    <text evidence="1 2">Belongs to the anti-sigma-factor antagonist family.</text>
</comment>
<evidence type="ECO:0000313" key="4">
    <source>
        <dbReference type="EMBL" id="MDP9795305.1"/>
    </source>
</evidence>
<dbReference type="SUPFAM" id="SSF52091">
    <property type="entry name" value="SpoIIaa-like"/>
    <property type="match status" value="1"/>
</dbReference>
<dbReference type="CDD" id="cd07043">
    <property type="entry name" value="STAS_anti-anti-sigma_factors"/>
    <property type="match status" value="1"/>
</dbReference>
<dbReference type="Gene3D" id="3.30.750.24">
    <property type="entry name" value="STAS domain"/>
    <property type="match status" value="1"/>
</dbReference>
<organism evidence="4 5">
    <name type="scientific">Catenuloplanes nepalensis</name>
    <dbReference type="NCBI Taxonomy" id="587533"/>
    <lineage>
        <taxon>Bacteria</taxon>
        <taxon>Bacillati</taxon>
        <taxon>Actinomycetota</taxon>
        <taxon>Actinomycetes</taxon>
        <taxon>Micromonosporales</taxon>
        <taxon>Micromonosporaceae</taxon>
        <taxon>Catenuloplanes</taxon>
    </lineage>
</organism>
<proteinExistence type="inferred from homology"/>
<evidence type="ECO:0000259" key="3">
    <source>
        <dbReference type="PROSITE" id="PS50801"/>
    </source>
</evidence>
<dbReference type="InterPro" id="IPR058548">
    <property type="entry name" value="MlaB-like_STAS"/>
</dbReference>
<sequence length="122" mass="13056">MIDDSPLRIDTRRPTRASVILSLSGDLDFDTAEELVDQADRALLAEIRTICLDLSGLYICDSSGLSALLHVSQDARRAGATFEITGVTPQLRRILEVTGLDTVLGTAPAPATHDENRAGAHS</sequence>
<evidence type="ECO:0000256" key="1">
    <source>
        <dbReference type="ARBA" id="ARBA00009013"/>
    </source>
</evidence>